<proteinExistence type="predicted"/>
<protein>
    <submittedName>
        <fullName evidence="2">Uncharacterized protein</fullName>
    </submittedName>
</protein>
<feature type="transmembrane region" description="Helical" evidence="1">
    <location>
        <begin position="38"/>
        <end position="57"/>
    </location>
</feature>
<evidence type="ECO:0000313" key="2">
    <source>
        <dbReference type="EMBL" id="GAA4045162.1"/>
    </source>
</evidence>
<evidence type="ECO:0000313" key="3">
    <source>
        <dbReference type="Proteomes" id="UP001501469"/>
    </source>
</evidence>
<comment type="caution">
    <text evidence="2">The sequence shown here is derived from an EMBL/GenBank/DDBJ whole genome shotgun (WGS) entry which is preliminary data.</text>
</comment>
<evidence type="ECO:0000256" key="1">
    <source>
        <dbReference type="SAM" id="Phobius"/>
    </source>
</evidence>
<keyword evidence="3" id="KW-1185">Reference proteome</keyword>
<organism evidence="2 3">
    <name type="scientific">Hymenobacter glaciei</name>
    <dbReference type="NCBI Taxonomy" id="877209"/>
    <lineage>
        <taxon>Bacteria</taxon>
        <taxon>Pseudomonadati</taxon>
        <taxon>Bacteroidota</taxon>
        <taxon>Cytophagia</taxon>
        <taxon>Cytophagales</taxon>
        <taxon>Hymenobacteraceae</taxon>
        <taxon>Hymenobacter</taxon>
    </lineage>
</organism>
<accession>A0ABP7UJT8</accession>
<sequence>MAALGAYGPVAGCLLLNALALGMVLERLLLTGWALDKHPVVFFASAGGLYSGTGWYCRRYSPRIIDRYEDNEWVNRIPPVVVVLAYYARGFGLVLLSAIY</sequence>
<gene>
    <name evidence="2" type="ORF">GCM10022409_34000</name>
</gene>
<reference evidence="3" key="1">
    <citation type="journal article" date="2019" name="Int. J. Syst. Evol. Microbiol.">
        <title>The Global Catalogue of Microorganisms (GCM) 10K type strain sequencing project: providing services to taxonomists for standard genome sequencing and annotation.</title>
        <authorList>
            <consortium name="The Broad Institute Genomics Platform"/>
            <consortium name="The Broad Institute Genome Sequencing Center for Infectious Disease"/>
            <person name="Wu L."/>
            <person name="Ma J."/>
        </authorList>
    </citation>
    <scope>NUCLEOTIDE SEQUENCE [LARGE SCALE GENOMIC DNA]</scope>
    <source>
        <strain evidence="3">JCM 17225</strain>
    </source>
</reference>
<dbReference type="Proteomes" id="UP001501469">
    <property type="component" value="Unassembled WGS sequence"/>
</dbReference>
<dbReference type="EMBL" id="BAABDK010000026">
    <property type="protein sequence ID" value="GAA4045162.1"/>
    <property type="molecule type" value="Genomic_DNA"/>
</dbReference>
<feature type="transmembrane region" description="Helical" evidence="1">
    <location>
        <begin position="77"/>
        <end position="99"/>
    </location>
</feature>
<name>A0ABP7UJT8_9BACT</name>
<keyword evidence="1" id="KW-0812">Transmembrane</keyword>
<keyword evidence="1" id="KW-0472">Membrane</keyword>
<keyword evidence="1" id="KW-1133">Transmembrane helix</keyword>